<evidence type="ECO:0000313" key="2">
    <source>
        <dbReference type="EMBL" id="TLD39966.1"/>
    </source>
</evidence>
<dbReference type="SUPFAM" id="SSF55785">
    <property type="entry name" value="PYP-like sensor domain (PAS domain)"/>
    <property type="match status" value="1"/>
</dbReference>
<evidence type="ECO:0008006" key="4">
    <source>
        <dbReference type="Google" id="ProtNLM"/>
    </source>
</evidence>
<sequence length="110" mass="13150">MGYCPFRSFLAPIQFTWRIEAVTIERTRFTVHHRTIERELKEAEERRKLKQAEVKLREREEQLRKLSYAIVITDPHGAVEYVNPKFTGITGNRLYPGRGYRKKSTHFKIE</sequence>
<organism evidence="2 3">
    <name type="scientific">Candidatus Jettenia ecosi</name>
    <dbReference type="NCBI Taxonomy" id="2494326"/>
    <lineage>
        <taxon>Bacteria</taxon>
        <taxon>Pseudomonadati</taxon>
        <taxon>Planctomycetota</taxon>
        <taxon>Candidatus Brocadiia</taxon>
        <taxon>Candidatus Brocadiales</taxon>
        <taxon>Candidatus Brocadiaceae</taxon>
        <taxon>Candidatus Jettenia</taxon>
    </lineage>
</organism>
<evidence type="ECO:0000313" key="3">
    <source>
        <dbReference type="Proteomes" id="UP000319783"/>
    </source>
</evidence>
<dbReference type="EMBL" id="SULG01000156">
    <property type="protein sequence ID" value="TLD39966.1"/>
    <property type="molecule type" value="Genomic_DNA"/>
</dbReference>
<comment type="caution">
    <text evidence="2">The sequence shown here is derived from an EMBL/GenBank/DDBJ whole genome shotgun (WGS) entry which is preliminary data.</text>
</comment>
<dbReference type="Proteomes" id="UP000319783">
    <property type="component" value="Unassembled WGS sequence"/>
</dbReference>
<proteinExistence type="predicted"/>
<accession>A0A533Q5Y5</accession>
<dbReference type="AlphaFoldDB" id="A0A533Q5Y5"/>
<gene>
    <name evidence="2" type="ORF">JETT_3775</name>
</gene>
<reference evidence="2 3" key="1">
    <citation type="submission" date="2019-04" db="EMBL/GenBank/DDBJ databases">
        <title>Genome of a novel bacterium Candidatus Jettenia ecosi reconstructed from metagenome of an anammox bioreactor.</title>
        <authorList>
            <person name="Mardanov A.V."/>
            <person name="Beletsky A.V."/>
            <person name="Ravin N.V."/>
            <person name="Botchkova E.A."/>
            <person name="Litti Y.V."/>
            <person name="Nozhevnikova A.N."/>
        </authorList>
    </citation>
    <scope>NUCLEOTIDE SEQUENCE [LARGE SCALE GENOMIC DNA]</scope>
    <source>
        <strain evidence="2">J2</strain>
    </source>
</reference>
<evidence type="ECO:0000256" key="1">
    <source>
        <dbReference type="SAM" id="Coils"/>
    </source>
</evidence>
<protein>
    <recommendedName>
        <fullName evidence="4">PAS domain-containing protein</fullName>
    </recommendedName>
</protein>
<name>A0A533Q5Y5_9BACT</name>
<dbReference type="InterPro" id="IPR035965">
    <property type="entry name" value="PAS-like_dom_sf"/>
</dbReference>
<feature type="coiled-coil region" evidence="1">
    <location>
        <begin position="33"/>
        <end position="69"/>
    </location>
</feature>
<keyword evidence="1" id="KW-0175">Coiled coil</keyword>
<dbReference type="Gene3D" id="3.30.450.20">
    <property type="entry name" value="PAS domain"/>
    <property type="match status" value="1"/>
</dbReference>